<comment type="caution">
    <text evidence="4">The sequence shown here is derived from an EMBL/GenBank/DDBJ whole genome shotgun (WGS) entry which is preliminary data.</text>
</comment>
<dbReference type="OrthoDB" id="128186at2"/>
<dbReference type="Proteomes" id="UP000190037">
    <property type="component" value="Unassembled WGS sequence"/>
</dbReference>
<evidence type="ECO:0000313" key="5">
    <source>
        <dbReference type="Proteomes" id="UP000190037"/>
    </source>
</evidence>
<sequence>MDHEPQPGREPVVLEPLVRAFVDEHRRVASTGEDGVRSPTRLNGFLPGRHSEASGTHAADDPDVEEERLTVPVARDDRQIVRVLRPVDADEPLPVILYLPAPSRTRTDAPPQQAFERDLVLGADAAVVVLDPPHPHGEGHPATVERLHAVASWLRAHGSDAGLDPRRVAAVGVSTGANLVAGLTLTTKRHGGPPLLQQVLICPAADASAFSTSWYAEFVDGCVLDPGLLRESTVSPLHAGVDELSGLPPALILVAEADVLRDEGEAYAARLRTAGVPVVSLRYHGTIHAFVALDALRESHASRAARVQVVDTLHVALHTWRG</sequence>
<dbReference type="Pfam" id="PF07859">
    <property type="entry name" value="Abhydrolase_3"/>
    <property type="match status" value="1"/>
</dbReference>
<dbReference type="EMBL" id="MWQN01000004">
    <property type="protein sequence ID" value="OPC77187.1"/>
    <property type="molecule type" value="Genomic_DNA"/>
</dbReference>
<dbReference type="Gene3D" id="3.40.50.1820">
    <property type="entry name" value="alpha/beta hydrolase"/>
    <property type="match status" value="1"/>
</dbReference>
<dbReference type="GO" id="GO:0016787">
    <property type="term" value="F:hydrolase activity"/>
    <property type="evidence" value="ECO:0007669"/>
    <property type="project" value="UniProtKB-KW"/>
</dbReference>
<evidence type="ECO:0000256" key="2">
    <source>
        <dbReference type="SAM" id="MobiDB-lite"/>
    </source>
</evidence>
<dbReference type="InterPro" id="IPR013094">
    <property type="entry name" value="AB_hydrolase_3"/>
</dbReference>
<feature type="region of interest" description="Disordered" evidence="2">
    <location>
        <begin position="29"/>
        <end position="65"/>
    </location>
</feature>
<dbReference type="InterPro" id="IPR050300">
    <property type="entry name" value="GDXG_lipolytic_enzyme"/>
</dbReference>
<dbReference type="InterPro" id="IPR029058">
    <property type="entry name" value="AB_hydrolase_fold"/>
</dbReference>
<keyword evidence="5" id="KW-1185">Reference proteome</keyword>
<proteinExistence type="predicted"/>
<reference evidence="4 5" key="1">
    <citation type="submission" date="2017-03" db="EMBL/GenBank/DDBJ databases">
        <title>Draft genome sequence of Streptomyces scabrisporus NF3, endophyte isolated from Amphipterygium adstringens.</title>
        <authorList>
            <person name="Vazquez M."/>
            <person name="Ceapa C.D."/>
            <person name="Rodriguez Luna D."/>
            <person name="Sanchez Esquivel S."/>
        </authorList>
    </citation>
    <scope>NUCLEOTIDE SEQUENCE [LARGE SCALE GENOMIC DNA]</scope>
    <source>
        <strain evidence="4 5">NF3</strain>
    </source>
</reference>
<accession>A0A1T3NK11</accession>
<gene>
    <name evidence="4" type="ORF">B4N89_42320</name>
</gene>
<dbReference type="PANTHER" id="PTHR48081:SF8">
    <property type="entry name" value="ALPHA_BETA HYDROLASE FOLD-3 DOMAIN-CONTAINING PROTEIN-RELATED"/>
    <property type="match status" value="1"/>
</dbReference>
<dbReference type="RefSeq" id="WP_078981946.1">
    <property type="nucleotide sequence ID" value="NZ_MWQN01000004.1"/>
</dbReference>
<protein>
    <recommendedName>
        <fullName evidence="3">Alpha/beta hydrolase fold-3 domain-containing protein</fullName>
    </recommendedName>
</protein>
<organism evidence="4 5">
    <name type="scientific">Embleya scabrispora</name>
    <dbReference type="NCBI Taxonomy" id="159449"/>
    <lineage>
        <taxon>Bacteria</taxon>
        <taxon>Bacillati</taxon>
        <taxon>Actinomycetota</taxon>
        <taxon>Actinomycetes</taxon>
        <taxon>Kitasatosporales</taxon>
        <taxon>Streptomycetaceae</taxon>
        <taxon>Embleya</taxon>
    </lineage>
</organism>
<evidence type="ECO:0000256" key="1">
    <source>
        <dbReference type="ARBA" id="ARBA00022801"/>
    </source>
</evidence>
<dbReference type="SUPFAM" id="SSF53474">
    <property type="entry name" value="alpha/beta-Hydrolases"/>
    <property type="match status" value="1"/>
</dbReference>
<dbReference type="STRING" id="159449.B4N89_42320"/>
<evidence type="ECO:0000313" key="4">
    <source>
        <dbReference type="EMBL" id="OPC77187.1"/>
    </source>
</evidence>
<dbReference type="AlphaFoldDB" id="A0A1T3NK11"/>
<name>A0A1T3NK11_9ACTN</name>
<dbReference type="PANTHER" id="PTHR48081">
    <property type="entry name" value="AB HYDROLASE SUPERFAMILY PROTEIN C4A8.06C"/>
    <property type="match status" value="1"/>
</dbReference>
<feature type="domain" description="Alpha/beta hydrolase fold-3" evidence="3">
    <location>
        <begin position="113"/>
        <end position="291"/>
    </location>
</feature>
<keyword evidence="1" id="KW-0378">Hydrolase</keyword>
<evidence type="ECO:0000259" key="3">
    <source>
        <dbReference type="Pfam" id="PF07859"/>
    </source>
</evidence>